<proteinExistence type="inferred from homology"/>
<dbReference type="PANTHER" id="PTHR12815">
    <property type="entry name" value="SORTING AND ASSEMBLY MACHINERY SAMM50 PROTEIN FAMILY MEMBER"/>
    <property type="match status" value="1"/>
</dbReference>
<keyword evidence="12" id="KW-1185">Reference proteome</keyword>
<comment type="similarity">
    <text evidence="8">Belongs to the BamA family.</text>
</comment>
<comment type="caution">
    <text evidence="11">The sequence shown here is derived from an EMBL/GenBank/DDBJ whole genome shotgun (WGS) entry which is preliminary data.</text>
</comment>
<dbReference type="RefSeq" id="WP_340359780.1">
    <property type="nucleotide sequence ID" value="NZ_JBBKZU010000013.1"/>
</dbReference>
<feature type="domain" description="POTRA" evidence="10">
    <location>
        <begin position="346"/>
        <end position="420"/>
    </location>
</feature>
<keyword evidence="5 8" id="KW-0677">Repeat</keyword>
<accession>A0ABU8VM19</accession>
<dbReference type="InterPro" id="IPR010827">
    <property type="entry name" value="BamA/TamA_POTRA"/>
</dbReference>
<evidence type="ECO:0000256" key="7">
    <source>
        <dbReference type="ARBA" id="ARBA00023237"/>
    </source>
</evidence>
<protein>
    <recommendedName>
        <fullName evidence="8 9">Outer membrane protein assembly factor BamA</fullName>
    </recommendedName>
</protein>
<dbReference type="InterPro" id="IPR039910">
    <property type="entry name" value="D15-like"/>
</dbReference>
<dbReference type="Proteomes" id="UP001365846">
    <property type="component" value="Unassembled WGS sequence"/>
</dbReference>
<dbReference type="PROSITE" id="PS51779">
    <property type="entry name" value="POTRA"/>
    <property type="match status" value="5"/>
</dbReference>
<feature type="domain" description="POTRA" evidence="10">
    <location>
        <begin position="91"/>
        <end position="171"/>
    </location>
</feature>
<evidence type="ECO:0000256" key="4">
    <source>
        <dbReference type="ARBA" id="ARBA00022729"/>
    </source>
</evidence>
<dbReference type="InterPro" id="IPR034746">
    <property type="entry name" value="POTRA"/>
</dbReference>
<dbReference type="EMBL" id="JBBKZU010000013">
    <property type="protein sequence ID" value="MEJ8814556.1"/>
    <property type="molecule type" value="Genomic_DNA"/>
</dbReference>
<comment type="subunit">
    <text evidence="8">Part of the Bam complex.</text>
</comment>
<dbReference type="Pfam" id="PF07244">
    <property type="entry name" value="POTRA"/>
    <property type="match status" value="4"/>
</dbReference>
<dbReference type="PANTHER" id="PTHR12815:SF23">
    <property type="entry name" value="OUTER MEMBRANE PROTEIN ASSEMBLY FACTOR BAMA"/>
    <property type="match status" value="1"/>
</dbReference>
<comment type="function">
    <text evidence="8">Part of the outer membrane protein assembly complex, which is involved in assembly and insertion of beta-barrel proteins into the outer membrane.</text>
</comment>
<feature type="chain" id="PRO_5044914011" description="Outer membrane protein assembly factor BamA" evidence="8">
    <location>
        <begin position="20"/>
        <end position="795"/>
    </location>
</feature>
<reference evidence="11 12" key="1">
    <citation type="submission" date="2024-03" db="EMBL/GenBank/DDBJ databases">
        <title>Novel species of the genus Variovorax.</title>
        <authorList>
            <person name="Liu Q."/>
            <person name="Xin Y.-H."/>
        </authorList>
    </citation>
    <scope>NUCLEOTIDE SEQUENCE [LARGE SCALE GENOMIC DNA]</scope>
    <source>
        <strain evidence="11 12">KACC 18899</strain>
    </source>
</reference>
<dbReference type="Pfam" id="PF01103">
    <property type="entry name" value="Omp85"/>
    <property type="match status" value="1"/>
</dbReference>
<evidence type="ECO:0000256" key="3">
    <source>
        <dbReference type="ARBA" id="ARBA00022692"/>
    </source>
</evidence>
<dbReference type="HAMAP" id="MF_01430">
    <property type="entry name" value="OM_assembly_BamA"/>
    <property type="match status" value="1"/>
</dbReference>
<evidence type="ECO:0000256" key="6">
    <source>
        <dbReference type="ARBA" id="ARBA00023136"/>
    </source>
</evidence>
<dbReference type="InterPro" id="IPR000184">
    <property type="entry name" value="Bac_surfAg_D15"/>
</dbReference>
<dbReference type="InterPro" id="IPR023707">
    <property type="entry name" value="OM_assembly_BamA"/>
</dbReference>
<evidence type="ECO:0000313" key="12">
    <source>
        <dbReference type="Proteomes" id="UP001365846"/>
    </source>
</evidence>
<dbReference type="Gene3D" id="3.10.20.310">
    <property type="entry name" value="membrane protein fhac"/>
    <property type="match status" value="5"/>
</dbReference>
<keyword evidence="2 8" id="KW-1134">Transmembrane beta strand</keyword>
<evidence type="ECO:0000313" key="11">
    <source>
        <dbReference type="EMBL" id="MEJ8814556.1"/>
    </source>
</evidence>
<feature type="domain" description="POTRA" evidence="10">
    <location>
        <begin position="23"/>
        <end position="90"/>
    </location>
</feature>
<evidence type="ECO:0000256" key="1">
    <source>
        <dbReference type="ARBA" id="ARBA00004370"/>
    </source>
</evidence>
<keyword evidence="3 8" id="KW-0812">Transmembrane</keyword>
<sequence precursor="true">MRRAILALASTLLASTGWAIEPFTVKDIRVEGLQRVEAGTIFATLPVHVGDTYTDETGASAIRALFDLGLFKDARIDVINDVLVVIVEERPTVADVDFVGAREFDKAALVKALREVGLADGRPFDKALADRAEQELKRQYVSRSLYNAQIVTTVTPIERNRVNLTFTVTEGEVAHIREVRIVGNKAFSEKTLLDLFDQDSGTMLSWYTKSNQYSRSKLNADLETLRSYYLARGYLEFNIDSTQIAISPDRQDLSITVNITEGEKFVVSGVKLEGNYFGRDDEFKTLVQIRPGEPYNAEEVNATVKAFTDYFGSFGYAFAQVQPVPEIDREKGRVSLTLKSEPSRRVSVRRVVISGNDRTRDEVIRREFRQFEASWYDGDKIKLSRDRIDRLGYFSDVDVQTQEVSGAPDQVDVVINVKEKPTGNLQLGAGYSTTDKVSLTFGITQENLFGSGNYLGLQATTSSYNQSISLTATDPYFTADGISRTLSVYHTTTRPYYSADGNYKLTNEGGSIRFGVPFNELNTVYFGLGLERYTFSPGTNGAYTLVDGSYVYTATPQAYLDYFQCSGTVPSVVCAKSSVIGVPATIGWSRDDRDSALVPSRGRLQSASVEVGVGSEMRYLKSQYSYQQYVPLSKQYTLAFNGQLGYATPYGDSTYPIFKNFYAGGLGSIRGFEQNSLGPTDSVTGAALGGTRKAIFNMELSTPFPGAGNDRSLRLYGFFDAGNVFSTRTASMTDAQWSAQNKLRSSAGIGISWISPLGPLRLAYALPITYQKLDEANGIAADRLQRIQFQIGTSF</sequence>
<evidence type="ECO:0000256" key="8">
    <source>
        <dbReference type="HAMAP-Rule" id="MF_01430"/>
    </source>
</evidence>
<evidence type="ECO:0000256" key="9">
    <source>
        <dbReference type="NCBIfam" id="TIGR03303"/>
    </source>
</evidence>
<keyword evidence="4 8" id="KW-0732">Signal</keyword>
<feature type="signal peptide" evidence="8">
    <location>
        <begin position="1"/>
        <end position="19"/>
    </location>
</feature>
<keyword evidence="7 8" id="KW-0998">Cell outer membrane</keyword>
<keyword evidence="6 8" id="KW-0472">Membrane</keyword>
<feature type="domain" description="POTRA" evidence="10">
    <location>
        <begin position="174"/>
        <end position="262"/>
    </location>
</feature>
<name>A0ABU8VM19_9BURK</name>
<evidence type="ECO:0000259" key="10">
    <source>
        <dbReference type="PROSITE" id="PS51779"/>
    </source>
</evidence>
<feature type="domain" description="POTRA" evidence="10">
    <location>
        <begin position="265"/>
        <end position="341"/>
    </location>
</feature>
<dbReference type="NCBIfam" id="TIGR03303">
    <property type="entry name" value="OM_YaeT"/>
    <property type="match status" value="1"/>
</dbReference>
<dbReference type="Gene3D" id="2.40.160.50">
    <property type="entry name" value="membrane protein fhac: a member of the omp85/tpsb transporter family"/>
    <property type="match status" value="1"/>
</dbReference>
<evidence type="ECO:0000256" key="2">
    <source>
        <dbReference type="ARBA" id="ARBA00022452"/>
    </source>
</evidence>
<organism evidence="11 12">
    <name type="scientific">Variovorax ureilyticus</name>
    <dbReference type="NCBI Taxonomy" id="1836198"/>
    <lineage>
        <taxon>Bacteria</taxon>
        <taxon>Pseudomonadati</taxon>
        <taxon>Pseudomonadota</taxon>
        <taxon>Betaproteobacteria</taxon>
        <taxon>Burkholderiales</taxon>
        <taxon>Comamonadaceae</taxon>
        <taxon>Variovorax</taxon>
    </lineage>
</organism>
<evidence type="ECO:0000256" key="5">
    <source>
        <dbReference type="ARBA" id="ARBA00022737"/>
    </source>
</evidence>
<comment type="subcellular location">
    <subcellularLocation>
        <location evidence="8">Cell outer membrane</location>
    </subcellularLocation>
    <subcellularLocation>
        <location evidence="1">Membrane</location>
    </subcellularLocation>
</comment>
<gene>
    <name evidence="8 11" type="primary">bamA</name>
    <name evidence="11" type="ORF">WKW77_25995</name>
</gene>
<dbReference type="PIRSF" id="PIRSF006076">
    <property type="entry name" value="OM_assembly_OMP85"/>
    <property type="match status" value="1"/>
</dbReference>